<dbReference type="PANTHER" id="PTHR24296">
    <property type="entry name" value="CYTOCHROME P450"/>
    <property type="match status" value="1"/>
</dbReference>
<dbReference type="GO" id="GO:0006629">
    <property type="term" value="P:lipid metabolic process"/>
    <property type="evidence" value="ECO:0007669"/>
    <property type="project" value="UniProtKB-ARBA"/>
</dbReference>
<evidence type="ECO:0000313" key="10">
    <source>
        <dbReference type="EMBL" id="KAE9147465.1"/>
    </source>
</evidence>
<evidence type="ECO:0000313" key="19">
    <source>
        <dbReference type="Proteomes" id="UP000440367"/>
    </source>
</evidence>
<dbReference type="EMBL" id="QXGB01000328">
    <property type="protein sequence ID" value="KAE9219256.1"/>
    <property type="molecule type" value="Genomic_DNA"/>
</dbReference>
<dbReference type="PRINTS" id="PR00385">
    <property type="entry name" value="P450"/>
</dbReference>
<evidence type="ECO:0000313" key="20">
    <source>
        <dbReference type="Proteomes" id="UP000440732"/>
    </source>
</evidence>
<dbReference type="GO" id="GO:0016705">
    <property type="term" value="F:oxidoreductase activity, acting on paired donors, with incorporation or reduction of molecular oxygen"/>
    <property type="evidence" value="ECO:0007669"/>
    <property type="project" value="InterPro"/>
</dbReference>
<evidence type="ECO:0000256" key="4">
    <source>
        <dbReference type="ARBA" id="ARBA00023004"/>
    </source>
</evidence>
<dbReference type="Proteomes" id="UP000440732">
    <property type="component" value="Unassembled WGS sequence"/>
</dbReference>
<dbReference type="Gene3D" id="1.10.630.10">
    <property type="entry name" value="Cytochrome P450"/>
    <property type="match status" value="1"/>
</dbReference>
<dbReference type="Proteomes" id="UP000476176">
    <property type="component" value="Unassembled WGS sequence"/>
</dbReference>
<evidence type="ECO:0000313" key="11">
    <source>
        <dbReference type="EMBL" id="KAE9219256.1"/>
    </source>
</evidence>
<dbReference type="InterPro" id="IPR036396">
    <property type="entry name" value="Cyt_P450_sf"/>
</dbReference>
<protein>
    <recommendedName>
        <fullName evidence="25">Cytochrome P450</fullName>
    </recommendedName>
</protein>
<keyword evidence="4 5" id="KW-0408">Iron</keyword>
<dbReference type="EMBL" id="QXGA01000346">
    <property type="protein sequence ID" value="KAE9147465.1"/>
    <property type="molecule type" value="Genomic_DNA"/>
</dbReference>
<proteinExistence type="inferred from homology"/>
<gene>
    <name evidence="14" type="ORF">PF001_g7198</name>
    <name evidence="12" type="ORF">PF002_g9300</name>
    <name evidence="13" type="ORF">PF004_g6637</name>
    <name evidence="11" type="ORF">PF005_g7949</name>
    <name evidence="10" type="ORF">PF006_g7854</name>
    <name evidence="9" type="ORF">PF007_g8348</name>
    <name evidence="15" type="ORF">PF008_g7500</name>
    <name evidence="7" type="ORF">PF009_g8497</name>
    <name evidence="8" type="ORF">PF010_g7955</name>
</gene>
<sequence length="535" mass="60861">MATLEFVRAKKLSPPLEWWRHISTRRRGDTESAFQLISQLLVNCTGTWSFKSDRVSYLPSRLPLLGNAVELVRNVGRYHEWVAERSLQRDGKPFALRLLGKNDMMFLSRPEHFEEVLKTQSKIFDKGTTVREIFDDFLGEDIVLISDKRWQFHRKILAGLFTTRALREYMTPIVHENVLRLQNILKKASETNETFDAGKLLQHFTIDTFAGIGFGYKLETLTSDEVHPFEAAFDDANRISSLRFTTPHWVWRLKRWLNVGSERRLREAINEMNNLLLTLISSAMERATSGEAAKNDILSLIVNRMKSSDQQITATEVRDISLAGLEAGRNTTADAMRWLFHALSHNPSVQTRLRDEIIAKLPKIVESESYVPSHEDIQKLPYLEATILELLRVYPAVPSIPYHCIRDTVFADNTFIPANADIVLTLYSAGRLTSVWGEDATKFSPERFLDERTGELLEDPPAKYSAFSDGPRVCLGRSLAVLELKTVIATVVGRFRLIEEPGQDVRPILDLTIGMKNPLMMRVESALQEGEAASS</sequence>
<evidence type="ECO:0000256" key="6">
    <source>
        <dbReference type="RuleBase" id="RU000461"/>
    </source>
</evidence>
<evidence type="ECO:0008006" key="25">
    <source>
        <dbReference type="Google" id="ProtNLM"/>
    </source>
</evidence>
<evidence type="ECO:0000313" key="15">
    <source>
        <dbReference type="EMBL" id="KAE9348141.1"/>
    </source>
</evidence>
<evidence type="ECO:0000256" key="5">
    <source>
        <dbReference type="PIRSR" id="PIRSR602401-1"/>
    </source>
</evidence>
<dbReference type="GO" id="GO:0020037">
    <property type="term" value="F:heme binding"/>
    <property type="evidence" value="ECO:0007669"/>
    <property type="project" value="InterPro"/>
</dbReference>
<dbReference type="Proteomes" id="UP000429523">
    <property type="component" value="Unassembled WGS sequence"/>
</dbReference>
<evidence type="ECO:0000313" key="22">
    <source>
        <dbReference type="Proteomes" id="UP000476176"/>
    </source>
</evidence>
<reference evidence="16 17" key="1">
    <citation type="submission" date="2018-08" db="EMBL/GenBank/DDBJ databases">
        <title>Genomic investigation of the strawberry pathogen Phytophthora fragariae indicates pathogenicity is determined by transcriptional variation in three key races.</title>
        <authorList>
            <person name="Adams T.M."/>
            <person name="Armitage A.D."/>
            <person name="Sobczyk M.K."/>
            <person name="Bates H.J."/>
            <person name="Dunwell J.M."/>
            <person name="Nellist C.F."/>
            <person name="Harrison R.J."/>
        </authorList>
    </citation>
    <scope>NUCLEOTIDE SEQUENCE [LARGE SCALE GENOMIC DNA]</scope>
    <source>
        <strain evidence="14 18">A4</strain>
        <strain evidence="12 19">BC-1</strain>
        <strain evidence="13 22">BC-23</strain>
        <strain evidence="11 17">NOV-27</strain>
        <strain evidence="10 20">NOV-5</strain>
        <strain evidence="9 21">NOV-71</strain>
        <strain evidence="15 23">NOV-77</strain>
        <strain evidence="7 16">NOV-9</strain>
        <strain evidence="8 24">ONT-3</strain>
    </source>
</reference>
<evidence type="ECO:0000313" key="21">
    <source>
        <dbReference type="Proteomes" id="UP000441208"/>
    </source>
</evidence>
<dbReference type="PRINTS" id="PR00463">
    <property type="entry name" value="EP450I"/>
</dbReference>
<dbReference type="EMBL" id="QXGC01000270">
    <property type="protein sequence ID" value="KAE9242367.1"/>
    <property type="molecule type" value="Genomic_DNA"/>
</dbReference>
<name>A0A6A3SS35_9STRA</name>
<evidence type="ECO:0000313" key="12">
    <source>
        <dbReference type="EMBL" id="KAE9241393.1"/>
    </source>
</evidence>
<dbReference type="Proteomes" id="UP000440367">
    <property type="component" value="Unassembled WGS sequence"/>
</dbReference>
<dbReference type="Proteomes" id="UP000433483">
    <property type="component" value="Unassembled WGS sequence"/>
</dbReference>
<dbReference type="CDD" id="cd11064">
    <property type="entry name" value="CYP86A"/>
    <property type="match status" value="1"/>
</dbReference>
<dbReference type="EMBL" id="QXGD01000380">
    <property type="protein sequence ID" value="KAE9241393.1"/>
    <property type="molecule type" value="Genomic_DNA"/>
</dbReference>
<dbReference type="Proteomes" id="UP000486351">
    <property type="component" value="Unassembled WGS sequence"/>
</dbReference>
<dbReference type="OrthoDB" id="1470350at2759"/>
<evidence type="ECO:0000313" key="16">
    <source>
        <dbReference type="Proteomes" id="UP000429523"/>
    </source>
</evidence>
<accession>A0A6A3SS35</accession>
<dbReference type="EMBL" id="QXFZ01000347">
    <property type="protein sequence ID" value="KAE9119970.1"/>
    <property type="molecule type" value="Genomic_DNA"/>
</dbReference>
<comment type="similarity">
    <text evidence="1 6">Belongs to the cytochrome P450 family.</text>
</comment>
<feature type="binding site" description="axial binding residue" evidence="5">
    <location>
        <position position="474"/>
    </location>
    <ligand>
        <name>heme</name>
        <dbReference type="ChEBI" id="CHEBI:30413"/>
    </ligand>
    <ligandPart>
        <name>Fe</name>
        <dbReference type="ChEBI" id="CHEBI:18248"/>
    </ligandPart>
</feature>
<evidence type="ECO:0000313" key="8">
    <source>
        <dbReference type="EMBL" id="KAE9119194.1"/>
    </source>
</evidence>
<dbReference type="GO" id="GO:0004497">
    <property type="term" value="F:monooxygenase activity"/>
    <property type="evidence" value="ECO:0007669"/>
    <property type="project" value="UniProtKB-KW"/>
</dbReference>
<dbReference type="PROSITE" id="PS00086">
    <property type="entry name" value="CYTOCHROME_P450"/>
    <property type="match status" value="1"/>
</dbReference>
<dbReference type="EMBL" id="QXFX01000350">
    <property type="protein sequence ID" value="KAE9119194.1"/>
    <property type="molecule type" value="Genomic_DNA"/>
</dbReference>
<evidence type="ECO:0000313" key="24">
    <source>
        <dbReference type="Proteomes" id="UP000488956"/>
    </source>
</evidence>
<evidence type="ECO:0000313" key="13">
    <source>
        <dbReference type="EMBL" id="KAE9242367.1"/>
    </source>
</evidence>
<keyword evidence="5 6" id="KW-0349">Heme</keyword>
<evidence type="ECO:0000256" key="2">
    <source>
        <dbReference type="ARBA" id="ARBA00022723"/>
    </source>
</evidence>
<evidence type="ECO:0000313" key="17">
    <source>
        <dbReference type="Proteomes" id="UP000433483"/>
    </source>
</evidence>
<dbReference type="Proteomes" id="UP000441208">
    <property type="component" value="Unassembled WGS sequence"/>
</dbReference>
<comment type="caution">
    <text evidence="9">The sequence shown here is derived from an EMBL/GenBank/DDBJ whole genome shotgun (WGS) entry which is preliminary data.</text>
</comment>
<dbReference type="EMBL" id="QXGF01000345">
    <property type="protein sequence ID" value="KAE8941710.1"/>
    <property type="molecule type" value="Genomic_DNA"/>
</dbReference>
<organism evidence="9 21">
    <name type="scientific">Phytophthora fragariae</name>
    <dbReference type="NCBI Taxonomy" id="53985"/>
    <lineage>
        <taxon>Eukaryota</taxon>
        <taxon>Sar</taxon>
        <taxon>Stramenopiles</taxon>
        <taxon>Oomycota</taxon>
        <taxon>Peronosporomycetes</taxon>
        <taxon>Peronosporales</taxon>
        <taxon>Peronosporaceae</taxon>
        <taxon>Phytophthora</taxon>
    </lineage>
</organism>
<dbReference type="AlphaFoldDB" id="A0A6A3SS35"/>
<dbReference type="EMBL" id="QXFY01000318">
    <property type="protein sequence ID" value="KAE9348141.1"/>
    <property type="molecule type" value="Genomic_DNA"/>
</dbReference>
<dbReference type="Proteomes" id="UP000437068">
    <property type="component" value="Unassembled WGS sequence"/>
</dbReference>
<evidence type="ECO:0000313" key="23">
    <source>
        <dbReference type="Proteomes" id="UP000486351"/>
    </source>
</evidence>
<dbReference type="Proteomes" id="UP000488956">
    <property type="component" value="Unassembled WGS sequence"/>
</dbReference>
<dbReference type="SUPFAM" id="SSF48264">
    <property type="entry name" value="Cytochrome P450"/>
    <property type="match status" value="1"/>
</dbReference>
<dbReference type="EMBL" id="QXGE01000301">
    <property type="protein sequence ID" value="KAE9316710.1"/>
    <property type="molecule type" value="Genomic_DNA"/>
</dbReference>
<evidence type="ECO:0000313" key="7">
    <source>
        <dbReference type="EMBL" id="KAE8941710.1"/>
    </source>
</evidence>
<dbReference type="InterPro" id="IPR017972">
    <property type="entry name" value="Cyt_P450_CS"/>
</dbReference>
<evidence type="ECO:0000256" key="1">
    <source>
        <dbReference type="ARBA" id="ARBA00010617"/>
    </source>
</evidence>
<dbReference type="InterPro" id="IPR002401">
    <property type="entry name" value="Cyt_P450_E_grp-I"/>
</dbReference>
<dbReference type="GO" id="GO:0005506">
    <property type="term" value="F:iron ion binding"/>
    <property type="evidence" value="ECO:0007669"/>
    <property type="project" value="InterPro"/>
</dbReference>
<keyword evidence="17" id="KW-1185">Reference proteome</keyword>
<keyword evidence="3 6" id="KW-0560">Oxidoreductase</keyword>
<comment type="cofactor">
    <cofactor evidence="5">
        <name>heme</name>
        <dbReference type="ChEBI" id="CHEBI:30413"/>
    </cofactor>
</comment>
<evidence type="ECO:0000313" key="18">
    <source>
        <dbReference type="Proteomes" id="UP000437068"/>
    </source>
</evidence>
<evidence type="ECO:0000256" key="3">
    <source>
        <dbReference type="ARBA" id="ARBA00023002"/>
    </source>
</evidence>
<dbReference type="Pfam" id="PF00067">
    <property type="entry name" value="p450"/>
    <property type="match status" value="1"/>
</dbReference>
<evidence type="ECO:0000313" key="9">
    <source>
        <dbReference type="EMBL" id="KAE9119970.1"/>
    </source>
</evidence>
<keyword evidence="6" id="KW-0503">Monooxygenase</keyword>
<keyword evidence="2 5" id="KW-0479">Metal-binding</keyword>
<dbReference type="InterPro" id="IPR001128">
    <property type="entry name" value="Cyt_P450"/>
</dbReference>
<evidence type="ECO:0000313" key="14">
    <source>
        <dbReference type="EMBL" id="KAE9316710.1"/>
    </source>
</evidence>